<accession>A0A317XIR4</accession>
<feature type="domain" description="Raptor N-terminal CASPase-like" evidence="6">
    <location>
        <begin position="214"/>
        <end position="367"/>
    </location>
</feature>
<evidence type="ECO:0000313" key="7">
    <source>
        <dbReference type="EMBL" id="PWY97408.1"/>
    </source>
</evidence>
<feature type="compositionally biased region" description="Low complexity" evidence="5">
    <location>
        <begin position="40"/>
        <end position="59"/>
    </location>
</feature>
<feature type="region of interest" description="Disordered" evidence="5">
    <location>
        <begin position="1848"/>
        <end position="1923"/>
    </location>
</feature>
<dbReference type="Pfam" id="PF14538">
    <property type="entry name" value="Raptor_N"/>
    <property type="match status" value="1"/>
</dbReference>
<reference evidence="7 8" key="1">
    <citation type="journal article" date="2018" name="Mol. Biol. Evol.">
        <title>Broad Genomic Sampling Reveals a Smut Pathogenic Ancestry of the Fungal Clade Ustilaginomycotina.</title>
        <authorList>
            <person name="Kijpornyongpan T."/>
            <person name="Mondo S.J."/>
            <person name="Barry K."/>
            <person name="Sandor L."/>
            <person name="Lee J."/>
            <person name="Lipzen A."/>
            <person name="Pangilinan J."/>
            <person name="LaButti K."/>
            <person name="Hainaut M."/>
            <person name="Henrissat B."/>
            <person name="Grigoriev I.V."/>
            <person name="Spatafora J.W."/>
            <person name="Aime M.C."/>
        </authorList>
    </citation>
    <scope>NUCLEOTIDE SEQUENCE [LARGE SCALE GENOMIC DNA]</scope>
    <source>
        <strain evidence="7 8">MCA 3645</strain>
    </source>
</reference>
<dbReference type="Gene3D" id="2.130.10.10">
    <property type="entry name" value="YVTN repeat-like/Quinoprotein amine dehydrogenase"/>
    <property type="match status" value="2"/>
</dbReference>
<dbReference type="InParanoid" id="A0A317XIR4"/>
<dbReference type="SMART" id="SM00320">
    <property type="entry name" value="WD40"/>
    <property type="match status" value="5"/>
</dbReference>
<keyword evidence="3" id="KW-0677">Repeat</keyword>
<dbReference type="GO" id="GO:0010506">
    <property type="term" value="P:regulation of autophagy"/>
    <property type="evidence" value="ECO:0007669"/>
    <property type="project" value="TreeGrafter"/>
</dbReference>
<dbReference type="PANTHER" id="PTHR12848:SF16">
    <property type="entry name" value="REGULATORY-ASSOCIATED PROTEIN OF MTOR"/>
    <property type="match status" value="1"/>
</dbReference>
<feature type="region of interest" description="Disordered" evidence="5">
    <location>
        <begin position="1227"/>
        <end position="1304"/>
    </location>
</feature>
<feature type="repeat" description="WD" evidence="4">
    <location>
        <begin position="1726"/>
        <end position="1768"/>
    </location>
</feature>
<evidence type="ECO:0000256" key="2">
    <source>
        <dbReference type="ARBA" id="ARBA00022574"/>
    </source>
</evidence>
<dbReference type="GO" id="GO:0071230">
    <property type="term" value="P:cellular response to amino acid stimulus"/>
    <property type="evidence" value="ECO:0007669"/>
    <property type="project" value="TreeGrafter"/>
</dbReference>
<dbReference type="SMART" id="SM01302">
    <property type="entry name" value="Raptor_N"/>
    <property type="match status" value="1"/>
</dbReference>
<feature type="compositionally biased region" description="Low complexity" evidence="5">
    <location>
        <begin position="401"/>
        <end position="416"/>
    </location>
</feature>
<evidence type="ECO:0000256" key="4">
    <source>
        <dbReference type="PROSITE-ProRule" id="PRU00221"/>
    </source>
</evidence>
<dbReference type="GO" id="GO:0005737">
    <property type="term" value="C:cytoplasm"/>
    <property type="evidence" value="ECO:0007669"/>
    <property type="project" value="TreeGrafter"/>
</dbReference>
<dbReference type="InterPro" id="IPR011989">
    <property type="entry name" value="ARM-like"/>
</dbReference>
<feature type="region of interest" description="Disordered" evidence="5">
    <location>
        <begin position="1131"/>
        <end position="1214"/>
    </location>
</feature>
<dbReference type="PROSITE" id="PS50082">
    <property type="entry name" value="WD_REPEATS_2"/>
    <property type="match status" value="1"/>
</dbReference>
<dbReference type="PROSITE" id="PS00678">
    <property type="entry name" value="WD_REPEATS_1"/>
    <property type="match status" value="1"/>
</dbReference>
<dbReference type="InterPro" id="IPR015943">
    <property type="entry name" value="WD40/YVTN_repeat-like_dom_sf"/>
</dbReference>
<organism evidence="7 8">
    <name type="scientific">Testicularia cyperi</name>
    <dbReference type="NCBI Taxonomy" id="1882483"/>
    <lineage>
        <taxon>Eukaryota</taxon>
        <taxon>Fungi</taxon>
        <taxon>Dikarya</taxon>
        <taxon>Basidiomycota</taxon>
        <taxon>Ustilaginomycotina</taxon>
        <taxon>Ustilaginomycetes</taxon>
        <taxon>Ustilaginales</taxon>
        <taxon>Anthracoideaceae</taxon>
        <taxon>Testicularia</taxon>
    </lineage>
</organism>
<dbReference type="Proteomes" id="UP000246740">
    <property type="component" value="Unassembled WGS sequence"/>
</dbReference>
<dbReference type="EMBL" id="KZ819208">
    <property type="protein sequence ID" value="PWY97408.1"/>
    <property type="molecule type" value="Genomic_DNA"/>
</dbReference>
<protein>
    <recommendedName>
        <fullName evidence="6">Raptor N-terminal CASPase-like domain-containing protein</fullName>
    </recommendedName>
</protein>
<feature type="region of interest" description="Disordered" evidence="5">
    <location>
        <begin position="114"/>
        <end position="160"/>
    </location>
</feature>
<keyword evidence="8" id="KW-1185">Reference proteome</keyword>
<gene>
    <name evidence="7" type="ORF">BCV70DRAFT_202840</name>
</gene>
<dbReference type="SUPFAM" id="SSF48371">
    <property type="entry name" value="ARM repeat"/>
    <property type="match status" value="1"/>
</dbReference>
<dbReference type="InterPro" id="IPR029347">
    <property type="entry name" value="Raptor_N"/>
</dbReference>
<keyword evidence="2 4" id="KW-0853">WD repeat</keyword>
<feature type="region of interest" description="Disordered" evidence="5">
    <location>
        <begin position="1"/>
        <end position="60"/>
    </location>
</feature>
<dbReference type="GO" id="GO:0030674">
    <property type="term" value="F:protein-macromolecule adaptor activity"/>
    <property type="evidence" value="ECO:0007669"/>
    <property type="project" value="TreeGrafter"/>
</dbReference>
<dbReference type="GO" id="GO:0031929">
    <property type="term" value="P:TOR signaling"/>
    <property type="evidence" value="ECO:0007669"/>
    <property type="project" value="InterPro"/>
</dbReference>
<feature type="compositionally biased region" description="Low complexity" evidence="5">
    <location>
        <begin position="1147"/>
        <end position="1160"/>
    </location>
</feature>
<feature type="compositionally biased region" description="Low complexity" evidence="5">
    <location>
        <begin position="1872"/>
        <end position="1881"/>
    </location>
</feature>
<feature type="compositionally biased region" description="Basic residues" evidence="5">
    <location>
        <begin position="28"/>
        <end position="39"/>
    </location>
</feature>
<dbReference type="Pfam" id="PF00400">
    <property type="entry name" value="WD40"/>
    <property type="match status" value="1"/>
</dbReference>
<dbReference type="InterPro" id="IPR004083">
    <property type="entry name" value="Raptor"/>
</dbReference>
<comment type="similarity">
    <text evidence="1">Belongs to the WD repeat RAPTOR family.</text>
</comment>
<feature type="region of interest" description="Disordered" evidence="5">
    <location>
        <begin position="1007"/>
        <end position="1040"/>
    </location>
</feature>
<evidence type="ECO:0000256" key="1">
    <source>
        <dbReference type="ARBA" id="ARBA00009257"/>
    </source>
</evidence>
<dbReference type="SUPFAM" id="SSF50978">
    <property type="entry name" value="WD40 repeat-like"/>
    <property type="match status" value="1"/>
</dbReference>
<dbReference type="STRING" id="1882483.A0A317XIR4"/>
<dbReference type="GO" id="GO:0031931">
    <property type="term" value="C:TORC1 complex"/>
    <property type="evidence" value="ECO:0007669"/>
    <property type="project" value="InterPro"/>
</dbReference>
<proteinExistence type="inferred from homology"/>
<evidence type="ECO:0000256" key="5">
    <source>
        <dbReference type="SAM" id="MobiDB-lite"/>
    </source>
</evidence>
<dbReference type="PANTHER" id="PTHR12848">
    <property type="entry name" value="REGULATORY-ASSOCIATED PROTEIN OF MTOR"/>
    <property type="match status" value="1"/>
</dbReference>
<dbReference type="GO" id="GO:0030307">
    <property type="term" value="P:positive regulation of cell growth"/>
    <property type="evidence" value="ECO:0007669"/>
    <property type="project" value="TreeGrafter"/>
</dbReference>
<feature type="compositionally biased region" description="Polar residues" evidence="5">
    <location>
        <begin position="1163"/>
        <end position="1176"/>
    </location>
</feature>
<feature type="compositionally biased region" description="Polar residues" evidence="5">
    <location>
        <begin position="1200"/>
        <end position="1214"/>
    </location>
</feature>
<feature type="compositionally biased region" description="Acidic residues" evidence="5">
    <location>
        <begin position="120"/>
        <end position="157"/>
    </location>
</feature>
<dbReference type="InterPro" id="IPR036322">
    <property type="entry name" value="WD40_repeat_dom_sf"/>
</dbReference>
<dbReference type="InterPro" id="IPR019775">
    <property type="entry name" value="WD40_repeat_CS"/>
</dbReference>
<sequence>MAHLASHFEPPPEARSSRQSRPAQRNGNQHHHHHHHHLQQHQQPAPSQPSQQLQHPFPQIVDALPEHVYHNGTASSSTRSSQQLDRSALRDLAAYADYNGHSHHSLLVDQSGTHISMDYGQDDDHVDEEDGVDGDDDDDDDDDDDEDDDGDDDDDVDILSNASGRRHGALLFEDVNEWMLQHSFFHWGLKRHSTNGNPKPRDERDLPDWRMRERLRTVTAALVMCLNIGVDPPDVSKTNPCSKLICWMDPSSLEVSKALPAIGRNLQAQFETLSTKTRYKQYLDPIVEETRRFCTTLRRAAKDERVLFYYNGYGVPKPTPGGEIWVFNKAYTQYIPVTLYDLLTWLGSPCIFVWDASAAGNVVVNFKRLQERKAEEEQAKASRDRDRDRDRSSKPSGEPGSTKPSASASSSPFSSTEEPHFPLRESIHLAACGPDEVLPMNPDLPADLFTCCLTSPIEISLRWFVLQNPLPSKLNVDMVMNIPGRLQDRRTPLGELNWIFTAITDTIAWTVLPRTIFRRLFRDDLMVAALLRNFLLAERIMRFYHCTPMSHPKLPPTHNHPLWDSWDLAVDQCLAQLPTLLAKERAQAEAAEGGPPVPAHLASFEYRHSTFFSEQLKAFEVWLQQGGVSRKGRRRRVNAAVTPHGNPSAGLSSAATGADPDAFDEEGDVSPVRDPPDQLPIVLQVLLSQVHRLRALILLSQFLDLGPWAVNLALSIGIFPYVLKLLQSPAADLKPVLIYIWARILAVDRSCQNDLLRDNGFVYFAGVLSPFQNAAAGQASGANGPSIPIPNVSEHQAMCAFILSVFCQDFPAGQAACLETDVMHSCLEHLEDDDFLLRQWSALCLAQLWDDNEAGKAKAISLDAHGKLCCMLSDVSPEVRAAVLYSLGTLLGASGSSQDQVDTVSATTGEPIPTPPGGRPTPGRRFCPGTGAATGLPAAKQRSLEVGIATAMLTTKGDCSPLVRKELVVALSPVVYEYKGFFVLAAYFYYLREGGLAAASGRERTRASARDKLSQTVGPAATRKVSNDSLPRSQHARRPSAKLAMEEAILARIASKLLIEEQIEEEDIANIPAFTTIFVALLDLSVDSNPEVANLACTVVDFVIALLLESEVASAGDGILRGVSSADPIPRFTTPTSTDAGSEGYFPLTRRTGTAATTPGSVDETTSSMSASQLASLNGIGVPPSGYGTGGSGPARNTPHPRTQPQAPPKRSSTLAQAVKTLASLGYSRPASPVGSDHDSAGRPLYGEAGPSGMPPPGPAVLAPRRSPGTNAAPAQYSSPYTGDGAPGLAGPTTPALESPSAVSMPNSPLTTMSKLGGHHSQSSESLAVIASRAERRRSAGSAMTGSATTPASMAGNGDLASGEAPAGASFYGHDMSTDAHVPVDDHVKVGDALAGLIAMDMYRFQTRFTGGSVDGSQVNTPASSPAVSRVGRWGYIPTPNSSGVSTPSGSIASLSGAELRETLPLKSRLFAWCSEYYTEPQMKQAETEEPGSIRYNVQHWKKQRNSRLMEHALEVSNDAVAQPWTEHGGYIRNGSVPYLMLFHQFENHLVTASGQDTIAVWDWEEKRLLSRFANGNPARTNITSATFINEDSDAMLLVGSAEGNVRIYRHYDSPALTAGFRGPELASSFLALPDLVRSKRPSGLVVDWLQVSGHLLAGGDSRVIRVWDAHRELCVCDIPTRASSCVTSLSSESDFGHLFVAGFGDGTVGVYDRRNPPEASLVRLWEEHQMWVQNVHLQKRGNRELVTASVDGEVRLWDMRVRSSISRLNLSSRLGGKLSCTAVHERLPLFAAAAAPRPLRPASAPQNILLTHLETLETLGKPIVRTFAPAGSLQHLGNNTLLYPPETINGPPGGAHGQHGHGHGHGGPGAAGHYAHGAHTYQHHGAGHGSHGSGHHHHSHPHLNPTSAANTMLPPASETEPSAFTPAMGTIAFHPHLPMLAFGGPDSMIEMRKWPDSS</sequence>
<dbReference type="InterPro" id="IPR001680">
    <property type="entry name" value="WD40_rpt"/>
</dbReference>
<dbReference type="PRINTS" id="PR01547">
    <property type="entry name" value="YEAST176DUF"/>
</dbReference>
<feature type="compositionally biased region" description="Basic and acidic residues" evidence="5">
    <location>
        <begin position="374"/>
        <end position="393"/>
    </location>
</feature>
<evidence type="ECO:0000259" key="6">
    <source>
        <dbReference type="SMART" id="SM01302"/>
    </source>
</evidence>
<feature type="region of interest" description="Disordered" evidence="5">
    <location>
        <begin position="894"/>
        <end position="924"/>
    </location>
</feature>
<feature type="region of interest" description="Disordered" evidence="5">
    <location>
        <begin position="374"/>
        <end position="419"/>
    </location>
</feature>
<feature type="region of interest" description="Disordered" evidence="5">
    <location>
        <begin position="633"/>
        <end position="670"/>
    </location>
</feature>
<dbReference type="Gene3D" id="1.25.10.10">
    <property type="entry name" value="Leucine-rich Repeat Variant"/>
    <property type="match status" value="1"/>
</dbReference>
<evidence type="ECO:0000313" key="8">
    <source>
        <dbReference type="Proteomes" id="UP000246740"/>
    </source>
</evidence>
<dbReference type="FunCoup" id="A0A317XIR4">
    <property type="interactions" value="286"/>
</dbReference>
<dbReference type="GO" id="GO:0009267">
    <property type="term" value="P:cellular response to starvation"/>
    <property type="evidence" value="ECO:0007669"/>
    <property type="project" value="TreeGrafter"/>
</dbReference>
<evidence type="ECO:0000256" key="3">
    <source>
        <dbReference type="ARBA" id="ARBA00022737"/>
    </source>
</evidence>
<dbReference type="OrthoDB" id="10262360at2759"/>
<dbReference type="InterPro" id="IPR016024">
    <property type="entry name" value="ARM-type_fold"/>
</dbReference>
<name>A0A317XIR4_9BASI</name>